<feature type="compositionally biased region" description="Basic and acidic residues" evidence="5">
    <location>
        <begin position="1894"/>
        <end position="1925"/>
    </location>
</feature>
<keyword evidence="2" id="KW-0964">Secreted</keyword>
<dbReference type="InterPro" id="IPR022385">
    <property type="entry name" value="Rhs_assc_core"/>
</dbReference>
<evidence type="ECO:0000256" key="2">
    <source>
        <dbReference type="ARBA" id="ARBA00022525"/>
    </source>
</evidence>
<feature type="domain" description="Teneurin-like YD-shell" evidence="6">
    <location>
        <begin position="1587"/>
        <end position="1833"/>
    </location>
</feature>
<gene>
    <name evidence="7" type="ORF">EDD27_5693</name>
</gene>
<feature type="region of interest" description="Disordered" evidence="5">
    <location>
        <begin position="1827"/>
        <end position="1925"/>
    </location>
</feature>
<dbReference type="PANTHER" id="PTHR32305:SF17">
    <property type="entry name" value="TRNA NUCLEASE WAPA"/>
    <property type="match status" value="1"/>
</dbReference>
<dbReference type="Pfam" id="PF25023">
    <property type="entry name" value="TEN_YD-shell"/>
    <property type="match status" value="1"/>
</dbReference>
<comment type="caution">
    <text evidence="7">The sequence shown here is derived from an EMBL/GenBank/DDBJ whole genome shotgun (WGS) entry which is preliminary data.</text>
</comment>
<dbReference type="Pfam" id="PF05593">
    <property type="entry name" value="RHS_repeat"/>
    <property type="match status" value="1"/>
</dbReference>
<dbReference type="InterPro" id="IPR056823">
    <property type="entry name" value="TEN-like_YD-shell"/>
</dbReference>
<comment type="subcellular location">
    <subcellularLocation>
        <location evidence="1">Secreted</location>
    </subcellularLocation>
</comment>
<keyword evidence="3" id="KW-0677">Repeat</keyword>
<proteinExistence type="predicted"/>
<dbReference type="EMBL" id="SAUN01000001">
    <property type="protein sequence ID" value="RVX43025.1"/>
    <property type="molecule type" value="Genomic_DNA"/>
</dbReference>
<keyword evidence="4" id="KW-0843">Virulence</keyword>
<dbReference type="Gene3D" id="2.180.10.10">
    <property type="entry name" value="RHS repeat-associated core"/>
    <property type="match status" value="2"/>
</dbReference>
<dbReference type="InterPro" id="IPR031325">
    <property type="entry name" value="RHS_repeat"/>
</dbReference>
<dbReference type="Pfam" id="PF03534">
    <property type="entry name" value="SpvB"/>
    <property type="match status" value="1"/>
</dbReference>
<evidence type="ECO:0000313" key="7">
    <source>
        <dbReference type="EMBL" id="RVX43025.1"/>
    </source>
</evidence>
<dbReference type="RefSeq" id="WP_127935018.1">
    <property type="nucleotide sequence ID" value="NZ_SAUN01000001.1"/>
</dbReference>
<feature type="compositionally biased region" description="Basic residues" evidence="5">
    <location>
        <begin position="1871"/>
        <end position="1893"/>
    </location>
</feature>
<sequence length="2081" mass="225301">MRGRRLRMRFVVFIVGLAAMVLLSSVGVPDQLIQSAAAAAPNPEQSVDARPVPAKEVAKGAEESVPKVTRRKPVWPKPGKAEVSVPEPGKLADAGTLPVQVGQVQGAKLEKVTVETLAPETAQKLGGVGVAARLARADDGTGPGKVRAAFSYAGFRDAFGGQFVSRLQVVRLPACVLQQPRPRSCVVRPTVVPSVNDLKTGTLTAQVEAAPANAGQATVKTPALGKDRKADAVKASDTMLAAQLAEGSVYLLAGNLTGPDGNWGATDLKPSGTWQAGTSGGGFDYDVPLPEPPSPAGNGPDLSLQYSASSVDGQGSWTNNQSGVVGVGWDLSAGFIERRYRRCTVWTYYDDNTAELVWIAEENKAGRAYCWESPDQTDEDSSTNDLTQSELVLSAGGRSAQIIKDRTSGAWKTVPDFGWKIEQVAGGADGNAYWKITDREGQVWRFGYTKAAQWQVPYVGDENGEPCFDRYWNNSIPPTCTGVWRWNLDQEVDRNENVIDYSYTRETNHFCLPSCVDEVYETLPYDRGGFLASVSWGHNSQVASSTPTARTTFTTVARDGDDVPTDLRCDQVAGCANDAIAFFSTRKLTTIGTESRNPTSGVWDPVDRLDFTHTWVYQRTDQGLPFDSAMWLDTVQQTGQAASPNVVLPPLDFDAVMLAGKMDYINNSDWPDQLSWRMVPRISAIKNGMGGRIEVTYGQADPCGGGKGRDGSSYHNDKVGDCYQVDMGTDPDSGYEAWTRYYKQLATKVVERDMVAGSPDVVHSYEFLGGPLWVNPVEFAEPGLSPDGSDWRGYGQVRTLKGSGSDPAGYTVTTQTFLRGSEQQVTNFDGTAITDVPLLQGQVLQEQTWQMTSLSPRAYTEIDSTRWEYTLQSTGNGPGTKDPALVLQTRERSRQKVTGGSWRYTDERTAYNSDGLPTRVNDYGQDGVAGDNSCTTTTYARNADSDQWLVDFPSVVEKRSGDDCTAGTLVGKTITLYDAGTDPATNKPSDGNPTEIRAYANASTISTTKATFDDYGRTLTSTDPLNKTTRTTYTPTVGWPKDGITVTNPLGHTTTARLSHTLGEPTSVTDANGKITETDYDALGRATAVWKPGQPRSGGTPSATASYDIPFSGGLGQPTAPIKTTVKQLLTGSGAQAQWITTHSYDDGLGRTRETQTASPGGGRIVIATTYDPRSLAEAVSEPVHNSQAPGSGLLNPALTSLPQWTKTLYDGLERPMASIAYHQGTELRRTTTTYPGTERTEVTPPVGGKTATVTDVFDRVVKVEEWADATAHADTSYGYDLSDNLTQMTDANGNVRTYTYDWLDRRTAAKDPDAGTSSYGYNAAGRQIWSIDGKGQKISTSYDDLGRRTAQWAGEPNTGIKLAEWTYDTLAKGKPDAATRYSGGQTYTQTVTGYDSDYRPTTTKVTIPAGEGALGGDYVFTTAYDVAGNLREQGLPAAGGLPAEKLTHSYTDLGFAKGLTSDLGGFTYVKDTTFTLTGKLASRMLGGNGQIKRVLERDPTTDWLSRVTTQTKADTATPDTIQDDRYSYTIGGNITRVLDAASAVSGTTDGQSECFTYDGLLRLKTAYTTTAGSCTGTGDAQGVDPYSQAYSYDKVGNLTSLTDNGQTATYTYPTAGASAVRPNAVTAITRPTGTDTYSYDNNGQLVARTVAGKQATFDWNEVGQLAKATIDGQQTSMVYDTDGERLLRRDPDGSTTLYLGGAMELRLASGQVTGKRYYTASDGSMIAMRDSGGVTWLLAGNHGSTQLAVNDTTGTVSRERYLPFGQRRGADDLPFTDRGFLGKTEDASTGLTYLGARYYDPTIAKFISTDPELDLRTPEWANPYSYAANNPIDQSDPDGRRVDAGGGSSDKSYGYSRSKKRPNANQNFAKTHHASGKKKTAREQKIHKKRHQKYEQQRRTRTRDQGRDAQIRDKKEAEVRLRQRERQAELCRRDPVHCGRGTVHENDDALNILLTVLTLGRGSKGGTSTGLPSTPKSGRSSVTSPRNGHLAGKQHPVTGVPFDKHGYPDFSKWRHPDVNDVNITPTGNRSKDFAAANKEAGLERTPEGYTWHHHQDYGRMQLIEKEVHSKTGHTGGFTMW</sequence>
<evidence type="ECO:0000313" key="8">
    <source>
        <dbReference type="Proteomes" id="UP000284824"/>
    </source>
</evidence>
<feature type="region of interest" description="Disordered" evidence="5">
    <location>
        <begin position="1146"/>
        <end position="1165"/>
    </location>
</feature>
<evidence type="ECO:0000256" key="4">
    <source>
        <dbReference type="ARBA" id="ARBA00023026"/>
    </source>
</evidence>
<dbReference type="PANTHER" id="PTHR32305">
    <property type="match status" value="1"/>
</dbReference>
<feature type="region of interest" description="Disordered" evidence="5">
    <location>
        <begin position="1961"/>
        <end position="2002"/>
    </location>
</feature>
<dbReference type="GO" id="GO:0005737">
    <property type="term" value="C:cytoplasm"/>
    <property type="evidence" value="ECO:0007669"/>
    <property type="project" value="InterPro"/>
</dbReference>
<dbReference type="NCBIfam" id="TIGR03696">
    <property type="entry name" value="Rhs_assc_core"/>
    <property type="match status" value="1"/>
</dbReference>
<protein>
    <submittedName>
        <fullName evidence="7">RHS repeat-associated protein</fullName>
    </submittedName>
</protein>
<dbReference type="InterPro" id="IPR006530">
    <property type="entry name" value="YD"/>
</dbReference>
<keyword evidence="8" id="KW-1185">Reference proteome</keyword>
<organism evidence="7 8">
    <name type="scientific">Nonomuraea polychroma</name>
    <dbReference type="NCBI Taxonomy" id="46176"/>
    <lineage>
        <taxon>Bacteria</taxon>
        <taxon>Bacillati</taxon>
        <taxon>Actinomycetota</taxon>
        <taxon>Actinomycetes</taxon>
        <taxon>Streptosporangiales</taxon>
        <taxon>Streptosporangiaceae</taxon>
        <taxon>Nonomuraea</taxon>
    </lineage>
</organism>
<feature type="compositionally biased region" description="Polar residues" evidence="5">
    <location>
        <begin position="1970"/>
        <end position="1987"/>
    </location>
</feature>
<dbReference type="Proteomes" id="UP000284824">
    <property type="component" value="Unassembled WGS sequence"/>
</dbReference>
<dbReference type="GO" id="GO:0005576">
    <property type="term" value="C:extracellular region"/>
    <property type="evidence" value="ECO:0007669"/>
    <property type="project" value="UniProtKB-SubCell"/>
</dbReference>
<evidence type="ECO:0000256" key="1">
    <source>
        <dbReference type="ARBA" id="ARBA00004613"/>
    </source>
</evidence>
<accession>A0A438MBJ7</accession>
<feature type="region of interest" description="Disordered" evidence="5">
    <location>
        <begin position="58"/>
        <end position="89"/>
    </location>
</feature>
<dbReference type="Pfam" id="PF12639">
    <property type="entry name" value="Colicin-DNase"/>
    <property type="match status" value="1"/>
</dbReference>
<dbReference type="NCBIfam" id="TIGR01643">
    <property type="entry name" value="YD_repeat_2x"/>
    <property type="match status" value="2"/>
</dbReference>
<evidence type="ECO:0000259" key="6">
    <source>
        <dbReference type="Pfam" id="PF25023"/>
    </source>
</evidence>
<reference evidence="7 8" key="1">
    <citation type="submission" date="2019-01" db="EMBL/GenBank/DDBJ databases">
        <title>Sequencing the genomes of 1000 actinobacteria strains.</title>
        <authorList>
            <person name="Klenk H.-P."/>
        </authorList>
    </citation>
    <scope>NUCLEOTIDE SEQUENCE [LARGE SCALE GENOMIC DNA]</scope>
    <source>
        <strain evidence="7 8">DSM 43925</strain>
    </source>
</reference>
<dbReference type="InterPro" id="IPR050708">
    <property type="entry name" value="T6SS_VgrG/RHS"/>
</dbReference>
<dbReference type="InterPro" id="IPR003284">
    <property type="entry name" value="Sal_SpvB"/>
</dbReference>
<evidence type="ECO:0000256" key="5">
    <source>
        <dbReference type="SAM" id="MobiDB-lite"/>
    </source>
</evidence>
<evidence type="ECO:0000256" key="3">
    <source>
        <dbReference type="ARBA" id="ARBA00022737"/>
    </source>
</evidence>
<dbReference type="OrthoDB" id="582519at2"/>
<name>A0A438MBJ7_9ACTN</name>